<organism evidence="3 4">
    <name type="scientific">Paenibacillus lacisoli</name>
    <dbReference type="NCBI Taxonomy" id="3064525"/>
    <lineage>
        <taxon>Bacteria</taxon>
        <taxon>Bacillati</taxon>
        <taxon>Bacillota</taxon>
        <taxon>Bacilli</taxon>
        <taxon>Bacillales</taxon>
        <taxon>Paenibacillaceae</taxon>
        <taxon>Paenibacillus</taxon>
    </lineage>
</organism>
<protein>
    <submittedName>
        <fullName evidence="3">Amidase domain-containing protein</fullName>
    </submittedName>
</protein>
<evidence type="ECO:0000259" key="2">
    <source>
        <dbReference type="Pfam" id="PF12671"/>
    </source>
</evidence>
<dbReference type="Pfam" id="PF12671">
    <property type="entry name" value="Amidase_6"/>
    <property type="match status" value="1"/>
</dbReference>
<evidence type="ECO:0000313" key="3">
    <source>
        <dbReference type="EMBL" id="MDO7906134.1"/>
    </source>
</evidence>
<gene>
    <name evidence="3" type="ORF">Q5741_06835</name>
</gene>
<evidence type="ECO:0000256" key="1">
    <source>
        <dbReference type="SAM" id="SignalP"/>
    </source>
</evidence>
<accession>A0ABT9CA46</accession>
<dbReference type="RefSeq" id="WP_305023308.1">
    <property type="nucleotide sequence ID" value="NZ_JAUQTB010000002.1"/>
</dbReference>
<feature type="chain" id="PRO_5046234526" evidence="1">
    <location>
        <begin position="29"/>
        <end position="372"/>
    </location>
</feature>
<feature type="domain" description="Putative amidase" evidence="2">
    <location>
        <begin position="199"/>
        <end position="363"/>
    </location>
</feature>
<comment type="caution">
    <text evidence="3">The sequence shown here is derived from an EMBL/GenBank/DDBJ whole genome shotgun (WGS) entry which is preliminary data.</text>
</comment>
<proteinExistence type="predicted"/>
<keyword evidence="1" id="KW-0732">Signal</keyword>
<feature type="signal peptide" evidence="1">
    <location>
        <begin position="1"/>
        <end position="28"/>
    </location>
</feature>
<dbReference type="PANTHER" id="PTHR40032:SF1">
    <property type="entry name" value="EXPORTED PROTEIN"/>
    <property type="match status" value="1"/>
</dbReference>
<evidence type="ECO:0000313" key="4">
    <source>
        <dbReference type="Proteomes" id="UP001240171"/>
    </source>
</evidence>
<reference evidence="3 4" key="1">
    <citation type="submission" date="2023-07" db="EMBL/GenBank/DDBJ databases">
        <title>Paenibacillus sp. JX-17 nov. isolated from soil.</title>
        <authorList>
            <person name="Wan Y."/>
            <person name="Liu B."/>
        </authorList>
    </citation>
    <scope>NUCLEOTIDE SEQUENCE [LARGE SCALE GENOMIC DNA]</scope>
    <source>
        <strain evidence="3 4">JX-17</strain>
    </source>
</reference>
<dbReference type="PANTHER" id="PTHR40032">
    <property type="entry name" value="EXPORTED PROTEIN-RELATED"/>
    <property type="match status" value="1"/>
</dbReference>
<dbReference type="EMBL" id="JAUQTB010000002">
    <property type="protein sequence ID" value="MDO7906134.1"/>
    <property type="molecule type" value="Genomic_DNA"/>
</dbReference>
<dbReference type="Proteomes" id="UP001240171">
    <property type="component" value="Unassembled WGS sequence"/>
</dbReference>
<name>A0ABT9CA46_9BACL</name>
<keyword evidence="4" id="KW-1185">Reference proteome</keyword>
<dbReference type="InterPro" id="IPR024301">
    <property type="entry name" value="Amidase_6"/>
</dbReference>
<sequence>MRVTFLTTILKFTLVLTFFLPFTDAAYAGPADEPAVNDYLKELFENRAQLLLDGNPAHLQTHYVMGQRASKYAFDHEMRRARYLEYWSKYRHLKLKDAQTSIKVVRVRQTEHNTKVSLVQSMKLTYQYENDQAEHSFGVGTRHFLTLKKTQENHWYVDREWYSDPLEENPELIEKSTSTFAEPVHGRIPASRGKGKTGYRRERAVAYANKYAGLAWGAGNNHRYNSKYLDYTPKGGDCTNFSSQALGDPAEGGGLRMTGEWRYRGGGSKAWVHTDSFKGFLMYSGYGRLLAQGSYHDMVQYTRSPKGAEHPLEAGDLIAYVLNGDIDHFCVVVGFDPKGYPLVNSHTADRYAVPFDLGWDKKTLYQWIHIRD</sequence>